<feature type="domain" description="Pellino FHA" evidence="3">
    <location>
        <begin position="1"/>
        <end position="142"/>
    </location>
</feature>
<evidence type="ECO:0000259" key="3">
    <source>
        <dbReference type="Pfam" id="PF04710"/>
    </source>
</evidence>
<keyword evidence="6" id="KW-1185">Reference proteome</keyword>
<evidence type="ECO:0000256" key="1">
    <source>
        <dbReference type="ARBA" id="ARBA00005639"/>
    </source>
</evidence>
<dbReference type="GO" id="GO:0000209">
    <property type="term" value="P:protein polyubiquitination"/>
    <property type="evidence" value="ECO:0007669"/>
    <property type="project" value="InterPro"/>
</dbReference>
<proteinExistence type="inferred from homology"/>
<keyword evidence="2" id="KW-0597">Phosphoprotein</keyword>
<dbReference type="PANTHER" id="PTHR12098:SF2">
    <property type="entry name" value="PROTEIN PELLINO"/>
    <property type="match status" value="1"/>
</dbReference>
<dbReference type="Proteomes" id="UP000324832">
    <property type="component" value="Unassembled WGS sequence"/>
</dbReference>
<evidence type="ECO:0008006" key="7">
    <source>
        <dbReference type="Google" id="ProtNLM"/>
    </source>
</evidence>
<dbReference type="EMBL" id="FZQP02006444">
    <property type="protein sequence ID" value="VVD02934.1"/>
    <property type="molecule type" value="Genomic_DNA"/>
</dbReference>
<sequence length="196" mass="21284">MDTVAGDKNGQSKVLQSTISRFACRIISDRNDVNNCRIYAAGFDSSRNIFLGEKATKWSENHEIDGLTTNGVLIMHPRGDFCGGDATCGPWRETSVGGAGLPCQAETNVLRDGTMIDLCGATLLWRSAEGLKNSPTKRDLEALVDELNAGRPQCPVGLNTLVIPRKLSSVRDDLNQPYVYLNCGHVQGPVLYLAED</sequence>
<dbReference type="InterPro" id="IPR048334">
    <property type="entry name" value="Pellino_FHA"/>
</dbReference>
<dbReference type="Pfam" id="PF20723">
    <property type="entry name" value="Pellino_RING"/>
    <property type="match status" value="1"/>
</dbReference>
<name>A0A5E4QZ12_9NEOP</name>
<dbReference type="PANTHER" id="PTHR12098">
    <property type="entry name" value="E3 UBIQUITIN-PROTEIN LIGASE PELLINO-RELATED"/>
    <property type="match status" value="1"/>
</dbReference>
<comment type="similarity">
    <text evidence="1">Belongs to the pellino family.</text>
</comment>
<evidence type="ECO:0000259" key="4">
    <source>
        <dbReference type="Pfam" id="PF20723"/>
    </source>
</evidence>
<evidence type="ECO:0000313" key="5">
    <source>
        <dbReference type="EMBL" id="VVD02934.1"/>
    </source>
</evidence>
<dbReference type="InterPro" id="IPR006800">
    <property type="entry name" value="Pellino_fam"/>
</dbReference>
<dbReference type="GO" id="GO:0008592">
    <property type="term" value="P:regulation of Toll signaling pathway"/>
    <property type="evidence" value="ECO:0007669"/>
    <property type="project" value="InterPro"/>
</dbReference>
<reference evidence="5 6" key="1">
    <citation type="submission" date="2017-07" db="EMBL/GenBank/DDBJ databases">
        <authorList>
            <person name="Talla V."/>
            <person name="Backstrom N."/>
        </authorList>
    </citation>
    <scope>NUCLEOTIDE SEQUENCE [LARGE SCALE GENOMIC DNA]</scope>
</reference>
<dbReference type="Pfam" id="PF04710">
    <property type="entry name" value="Pellino_FHA"/>
    <property type="match status" value="1"/>
</dbReference>
<evidence type="ECO:0000256" key="2">
    <source>
        <dbReference type="ARBA" id="ARBA00022553"/>
    </source>
</evidence>
<protein>
    <recommendedName>
        <fullName evidence="7">Protein pellino</fullName>
    </recommendedName>
</protein>
<feature type="domain" description="Pellino RING" evidence="4">
    <location>
        <begin position="147"/>
        <end position="189"/>
    </location>
</feature>
<dbReference type="InterPro" id="IPR048335">
    <property type="entry name" value="Pellino_RING"/>
</dbReference>
<dbReference type="AlphaFoldDB" id="A0A5E4QZ12"/>
<evidence type="ECO:0000313" key="6">
    <source>
        <dbReference type="Proteomes" id="UP000324832"/>
    </source>
</evidence>
<organism evidence="5 6">
    <name type="scientific">Leptidea sinapis</name>
    <dbReference type="NCBI Taxonomy" id="189913"/>
    <lineage>
        <taxon>Eukaryota</taxon>
        <taxon>Metazoa</taxon>
        <taxon>Ecdysozoa</taxon>
        <taxon>Arthropoda</taxon>
        <taxon>Hexapoda</taxon>
        <taxon>Insecta</taxon>
        <taxon>Pterygota</taxon>
        <taxon>Neoptera</taxon>
        <taxon>Endopterygota</taxon>
        <taxon>Lepidoptera</taxon>
        <taxon>Glossata</taxon>
        <taxon>Ditrysia</taxon>
        <taxon>Papilionoidea</taxon>
        <taxon>Pieridae</taxon>
        <taxon>Dismorphiinae</taxon>
        <taxon>Leptidea</taxon>
    </lineage>
</organism>
<dbReference type="GO" id="GO:0061630">
    <property type="term" value="F:ubiquitin protein ligase activity"/>
    <property type="evidence" value="ECO:0007669"/>
    <property type="project" value="InterPro"/>
</dbReference>
<gene>
    <name evidence="5" type="ORF">LSINAPIS_LOCUS13034</name>
</gene>
<accession>A0A5E4QZ12</accession>